<dbReference type="FunFam" id="3.40.1390.30:FF:000001">
    <property type="entry name" value="GTP cyclohydrolase 1 type 2"/>
    <property type="match status" value="1"/>
</dbReference>
<dbReference type="GO" id="GO:0046872">
    <property type="term" value="F:metal ion binding"/>
    <property type="evidence" value="ECO:0007669"/>
    <property type="project" value="UniProtKB-KW"/>
</dbReference>
<comment type="similarity">
    <text evidence="1">Belongs to the GTP cyclohydrolase I type 2/NIF3 family.</text>
</comment>
<organism evidence="3">
    <name type="scientific">freshwater metagenome</name>
    <dbReference type="NCBI Taxonomy" id="449393"/>
    <lineage>
        <taxon>unclassified sequences</taxon>
        <taxon>metagenomes</taxon>
        <taxon>ecological metagenomes</taxon>
    </lineage>
</organism>
<dbReference type="InterPro" id="IPR036069">
    <property type="entry name" value="DUF34/NIF3_sf"/>
</dbReference>
<sequence length="272" mass="29319">MNSATAGEVVEILHRRYPPETAQEWDRVGVALGDLSGSAKRIYFAVDVLPETVAEAIEWGADFFISHHPLFLFELTEAAPGESPTPIAPWKSQLAVQLEVSGAVLLTLHTNADVANPGVSDALAQALGLINVVEMPEGLGRVGEVVRPVPLQKFVEQVARSIPVGINGVRSTGDPQQLIKRVALCGGSGDDRFEIVQGLGVDAYLTSDLKHHRVNEALAGGAPILIDGGHFATEWPWLPQAARLLAEDLQECGYAQPEMKISEISTDPWRVR</sequence>
<dbReference type="PANTHER" id="PTHR13799">
    <property type="entry name" value="NGG1 INTERACTING FACTOR 3"/>
    <property type="match status" value="1"/>
</dbReference>
<dbReference type="SUPFAM" id="SSF102705">
    <property type="entry name" value="NIF3 (NGG1p interacting factor 3)-like"/>
    <property type="match status" value="1"/>
</dbReference>
<keyword evidence="2" id="KW-0479">Metal-binding</keyword>
<dbReference type="AlphaFoldDB" id="A0A6J6CX88"/>
<gene>
    <name evidence="3" type="ORF">UFOPK1506_00688</name>
</gene>
<dbReference type="NCBIfam" id="TIGR00486">
    <property type="entry name" value="YbgI_SA1388"/>
    <property type="match status" value="1"/>
</dbReference>
<proteinExistence type="inferred from homology"/>
<evidence type="ECO:0000313" key="3">
    <source>
        <dbReference type="EMBL" id="CAB4554843.1"/>
    </source>
</evidence>
<dbReference type="GO" id="GO:0005737">
    <property type="term" value="C:cytoplasm"/>
    <property type="evidence" value="ECO:0007669"/>
    <property type="project" value="TreeGrafter"/>
</dbReference>
<reference evidence="3" key="1">
    <citation type="submission" date="2020-05" db="EMBL/GenBank/DDBJ databases">
        <authorList>
            <person name="Chiriac C."/>
            <person name="Salcher M."/>
            <person name="Ghai R."/>
            <person name="Kavagutti S V."/>
        </authorList>
    </citation>
    <scope>NUCLEOTIDE SEQUENCE</scope>
</reference>
<dbReference type="EMBL" id="CAEZSV010000113">
    <property type="protein sequence ID" value="CAB4554843.1"/>
    <property type="molecule type" value="Genomic_DNA"/>
</dbReference>
<dbReference type="Gene3D" id="3.40.1390.30">
    <property type="entry name" value="NIF3 (NGG1p interacting factor 3)-like"/>
    <property type="match status" value="2"/>
</dbReference>
<dbReference type="Pfam" id="PF01784">
    <property type="entry name" value="DUF34_NIF3"/>
    <property type="match status" value="1"/>
</dbReference>
<accession>A0A6J6CX88</accession>
<protein>
    <submittedName>
        <fullName evidence="3">Unannotated protein</fullName>
    </submittedName>
</protein>
<name>A0A6J6CX88_9ZZZZ</name>
<dbReference type="InterPro" id="IPR002678">
    <property type="entry name" value="DUF34/NIF3"/>
</dbReference>
<dbReference type="PANTHER" id="PTHR13799:SF14">
    <property type="entry name" value="GTP CYCLOHYDROLASE 1 TYPE 2 HOMOLOG"/>
    <property type="match status" value="1"/>
</dbReference>
<evidence type="ECO:0000256" key="2">
    <source>
        <dbReference type="ARBA" id="ARBA00022723"/>
    </source>
</evidence>
<evidence type="ECO:0000256" key="1">
    <source>
        <dbReference type="ARBA" id="ARBA00006964"/>
    </source>
</evidence>